<reference evidence="3 5" key="2">
    <citation type="journal article" date="2002" name="Genome Biol.">
        <title>Finishing a whole-genome shotgun: release 3 of the Drosophila melanogaster euchromatic genome sequence.</title>
        <authorList>
            <person name="Celniker S.E."/>
            <person name="Wheeler D.A."/>
            <person name="Kronmiller B."/>
            <person name="Carlson J.W."/>
            <person name="Halpern A."/>
            <person name="Patel S."/>
            <person name="Adams M."/>
            <person name="Champe M."/>
            <person name="Dugan S.P."/>
            <person name="Frise E."/>
            <person name="Hodgson A."/>
            <person name="George R.A."/>
            <person name="Hoskins R.A."/>
            <person name="Laverty T."/>
            <person name="Muzny D.M."/>
            <person name="Nelson C.R."/>
            <person name="Pacleb J.M."/>
            <person name="Park S."/>
            <person name="Pfeiffer B.D."/>
            <person name="Richards S."/>
            <person name="Sodergren E.J."/>
            <person name="Svirskas R."/>
            <person name="Tabor P.E."/>
            <person name="Wan K."/>
            <person name="Stapleton M."/>
            <person name="Sutton G.G."/>
            <person name="Venter C."/>
            <person name="Weinstock G."/>
            <person name="Scherer S.E."/>
            <person name="Myers E.W."/>
            <person name="Gibbs R.A."/>
            <person name="Rubin G.M."/>
        </authorList>
    </citation>
    <scope>NUCLEOTIDE SEQUENCE [LARGE SCALE GENOMIC DNA]</scope>
    <source>
        <strain evidence="5">Berkeley</strain>
    </source>
</reference>
<dbReference type="VEuPathDB" id="VectorBase:FBgn0004181"/>
<evidence type="ECO:0000256" key="1">
    <source>
        <dbReference type="SAM" id="MobiDB-lite"/>
    </source>
</evidence>
<dbReference type="AGR" id="FB:FBgn0004181"/>
<keyword evidence="5" id="KW-1185">Reference proteome</keyword>
<reference evidence="3 5" key="9">
    <citation type="journal article" date="2015" name="G3 (Bethesda)">
        <title>Gene Model Annotations for Drosophila melanogaster: Impact of High-Throughput Data.</title>
        <authorList>
            <consortium name="FlyBase Consortium"/>
            <person name="Matthews B.B."/>
            <person name="Dos Santos G."/>
            <person name="Crosby M.A."/>
            <person name="Emmert D.B."/>
            <person name="St Pierre S.E."/>
            <person name="Gramates L.S."/>
            <person name="Zhou P."/>
            <person name="Schroeder A.J."/>
            <person name="Falls K."/>
            <person name="Strelets V."/>
            <person name="Russo S.M."/>
            <person name="Gelbart W.M."/>
            <person name="null"/>
        </authorList>
    </citation>
    <scope>NUCLEOTIDE SEQUENCE [LARGE SCALE GENOMIC DNA]</scope>
    <source>
        <strain evidence="5">Berkeley</strain>
    </source>
</reference>
<dbReference type="Proteomes" id="UP000000803">
    <property type="component" value="Chromosome 2R"/>
</dbReference>
<dbReference type="AlphaFoldDB" id="A0A0B4KGF3"/>
<reference evidence="3 5" key="8">
    <citation type="journal article" date="2007" name="Science">
        <title>Sequence finishing and mapping of Drosophila melanogaster heterochromatin.</title>
        <authorList>
            <person name="Hoskins R.A."/>
            <person name="Carlson J.W."/>
            <person name="Kennedy C."/>
            <person name="Acevedo D."/>
            <person name="Evans-Holm M."/>
            <person name="Frise E."/>
            <person name="Wan K.H."/>
            <person name="Park S."/>
            <person name="Mendez-Lago M."/>
            <person name="Rossi F."/>
            <person name="Villasante A."/>
            <person name="Dimitri P."/>
            <person name="Karpen G.H."/>
            <person name="Celniker S.E."/>
        </authorList>
    </citation>
    <scope>NUCLEOTIDE SEQUENCE [LARGE SCALE GENOMIC DNA]</scope>
    <source>
        <strain evidence="5">Berkeley</strain>
    </source>
</reference>
<reference evidence="3 5" key="6">
    <citation type="journal article" date="2005" name="PLoS Comput. Biol.">
        <title>Combined evidence annotation of transposable elements in genome sequences.</title>
        <authorList>
            <person name="Quesneville H."/>
            <person name="Bergman C.M."/>
            <person name="Andrieu O."/>
            <person name="Autard D."/>
            <person name="Nouaud D."/>
            <person name="Ashburner M."/>
            <person name="Anxolabehere D."/>
        </authorList>
    </citation>
    <scope>NUCLEOTIDE SEQUENCE [LARGE SCALE GENOMIC DNA]</scope>
    <source>
        <strain evidence="5">Berkeley</strain>
    </source>
</reference>
<feature type="chain" id="PRO_5002092848" evidence="2">
    <location>
        <begin position="21"/>
        <end position="377"/>
    </location>
</feature>
<dbReference type="KEGG" id="dme:Dmel_CG2668"/>
<dbReference type="RefSeq" id="NP_001261178.1">
    <property type="nucleotide sequence ID" value="NM_001274249.1"/>
</dbReference>
<feature type="signal peptide" evidence="2">
    <location>
        <begin position="1"/>
        <end position="20"/>
    </location>
</feature>
<evidence type="ECO:0000313" key="5">
    <source>
        <dbReference type="Proteomes" id="UP000000803"/>
    </source>
</evidence>
<dbReference type="RefSeq" id="NP_611995.1">
    <property type="nucleotide sequence ID" value="NM_138151.3"/>
</dbReference>
<evidence type="ECO:0000256" key="2">
    <source>
        <dbReference type="SAM" id="SignalP"/>
    </source>
</evidence>
<reference evidence="3 5" key="3">
    <citation type="journal article" date="2002" name="Genome Biol.">
        <title>Annotation of the Drosophila melanogaster euchromatic genome: a systematic review.</title>
        <authorList>
            <person name="Misra S."/>
            <person name="Crosby M.A."/>
            <person name="Mungall C.J."/>
            <person name="Matthews B.B."/>
            <person name="Campbell K.S."/>
            <person name="Hradecky P."/>
            <person name="Huang Y."/>
            <person name="Kaminker J.S."/>
            <person name="Millburn G.H."/>
            <person name="Prochnik S.E."/>
            <person name="Smith C.D."/>
            <person name="Tupy J.L."/>
            <person name="Whitfied E.J."/>
            <person name="Bayraktaroglu L."/>
            <person name="Berman B.P."/>
            <person name="Bettencourt B.R."/>
            <person name="Celniker S.E."/>
            <person name="de Grey A.D."/>
            <person name="Drysdale R.A."/>
            <person name="Harris N.L."/>
            <person name="Richter J."/>
            <person name="Russo S."/>
            <person name="Schroeder A.J."/>
            <person name="Shu S.Q."/>
            <person name="Stapleton M."/>
            <person name="Yamada C."/>
            <person name="Ashburner M."/>
            <person name="Gelbart W.M."/>
            <person name="Rubin G.M."/>
            <person name="Lewis S.E."/>
        </authorList>
    </citation>
    <scope>GENOME REANNOTATION</scope>
    <source>
        <strain evidence="5">Berkeley</strain>
    </source>
</reference>
<dbReference type="DNASU" id="38009"/>
<evidence type="ECO:0000313" key="4">
    <source>
        <dbReference type="FlyBase" id="FBgn0004181"/>
    </source>
</evidence>
<gene>
    <name evidence="3 4" type="primary">Ebp</name>
    <name evidence="3" type="synonym">anon-WO0140519.140</name>
    <name evidence="3" type="synonym">BcDNA:GH06048</name>
    <name evidence="3" type="synonym">Dmel\CG2668</name>
    <name evidence="3" type="synonym">EBP</name>
    <name evidence="3" type="synonym">FBgn0004181</name>
    <name evidence="3" type="synonym">P38</name>
    <name evidence="3" type="synonym">PEB</name>
    <name evidence="3" type="synonym">Peb</name>
    <name evidence="3" type="synonym">peb</name>
    <name evidence="3" type="synonym">PEB-me</name>
    <name evidence="3" type="synonym">PEBme</name>
    <name evidence="3 4" type="ORF">CG2668</name>
    <name evidence="3" type="ORF">Dmel_CG2668</name>
</gene>
<reference evidence="3 5" key="4">
    <citation type="journal article" date="2002" name="Genome Biol.">
        <title>The transposable elements of the Drosophila melanogaster euchromatin: a genomics perspective.</title>
        <authorList>
            <person name="Kaminker J.S."/>
            <person name="Bergman C.M."/>
            <person name="Kronmiller B."/>
            <person name="Carlson J."/>
            <person name="Svirskas R."/>
            <person name="Patel S."/>
            <person name="Frise E."/>
            <person name="Wheeler D.A."/>
            <person name="Lewis S.E."/>
            <person name="Rubin G.M."/>
            <person name="Ashburner M."/>
            <person name="Celniker S.E."/>
        </authorList>
    </citation>
    <scope>NUCLEOTIDE SEQUENCE [LARGE SCALE GENOMIC DNA]</scope>
    <source>
        <strain evidence="5">Berkeley</strain>
    </source>
</reference>
<feature type="compositionally biased region" description="Pro residues" evidence="1">
    <location>
        <begin position="165"/>
        <end position="228"/>
    </location>
</feature>
<dbReference type="ExpressionAtlas" id="A0A0B4KGF3">
    <property type="expression patterns" value="baseline and differential"/>
</dbReference>
<dbReference type="BioGRID-ORCS" id="38009">
    <property type="hits" value="0 hits in 1 CRISPR screen"/>
</dbReference>
<name>A0A0B4KGF3_DROME</name>
<dbReference type="CTD" id="10682"/>
<dbReference type="FlyBase" id="FBgn0004181">
    <property type="gene designation" value="Ebp"/>
</dbReference>
<reference evidence="3 5" key="10">
    <citation type="journal article" date="2015" name="G3 (Bethesda)">
        <title>Gene Model Annotations for Drosophila melanogaster: The Rule-Benders.</title>
        <authorList>
            <consortium name="FlyBase Consortium"/>
            <person name="Crosby M.A."/>
            <person name="Gramates L.S."/>
            <person name="Dos Santos G."/>
            <person name="Matthews B.B."/>
            <person name="St Pierre S.E."/>
            <person name="Zhou P."/>
            <person name="Schroeder A.J."/>
            <person name="Falls K."/>
            <person name="Emmert D.B."/>
            <person name="Russo S.M."/>
            <person name="Gelbart W.M."/>
            <person name="null"/>
        </authorList>
    </citation>
    <scope>NUCLEOTIDE SEQUENCE [LARGE SCALE GENOMIC DNA]</scope>
    <source>
        <strain evidence="5">Berkeley</strain>
    </source>
</reference>
<dbReference type="PhylomeDB" id="A0A0B4KGF3"/>
<protein>
    <submittedName>
        <fullName evidence="3">Ejaculatory bulb protein, isoform B</fullName>
    </submittedName>
</protein>
<sequence length="377" mass="37819">MVRQLILVLSLILFCGSSHAVVSELARQSESAIQGLADIKMAPLRYLDVLFGGNPGGLRGLDGGNSASLSTLQAAKVANILARGDIASSGYSKISAGVGKGSDLITIIKNTRSYDPYLIPPGIPGYNYPLGWPLRYPLGPYWPNRPPWLPINSPPIRPGGLFPGGPSPGGPSPGEPSPGEPSPGGPSPGGPSPGGPSPGGPSPGGPSPGGPSPGGPFPGGSPPSPGGPLGPWQFPWILGGPRPNRPGRPFPGGILPGHLDGSVVPNSVLNVAGGIFGNGGLFGTGIFGQHGLFGTGFLSGPSLDPFGIFTPIGNFFGSLGNLFGFSSPSQIIPIFGGKFGPLGRGLQGSITLDVGGTVPSVKGILGQLLHPFLGFLG</sequence>
<dbReference type="OMA" id="IGINTPF"/>
<reference evidence="3 5" key="1">
    <citation type="journal article" date="2000" name="Science">
        <title>The genome sequence of Drosophila melanogaster.</title>
        <authorList>
            <person name="Adams M.D."/>
            <person name="Celniker S.E."/>
            <person name="Holt R.A."/>
            <person name="Evans C.A."/>
            <person name="Gocayne J.D."/>
            <person name="Amanatides P.G."/>
            <person name="Scherer S.E."/>
            <person name="Li P.W."/>
            <person name="Hoskins R.A."/>
            <person name="Galle R.F."/>
            <person name="George R.A."/>
            <person name="Lewis S.E."/>
            <person name="Richards S."/>
            <person name="Ashburner M."/>
            <person name="Henderson S.N."/>
            <person name="Sutton G.G."/>
            <person name="Wortman J.R."/>
            <person name="Yandell M.D."/>
            <person name="Zhang Q."/>
            <person name="Chen L.X."/>
            <person name="Brandon R.C."/>
            <person name="Rogers Y.H."/>
            <person name="Blazej R.G."/>
            <person name="Champe M."/>
            <person name="Pfeiffer B.D."/>
            <person name="Wan K.H."/>
            <person name="Doyle C."/>
            <person name="Baxter E.G."/>
            <person name="Helt G."/>
            <person name="Nelson C.R."/>
            <person name="Gabor G.L."/>
            <person name="Abril J.F."/>
            <person name="Agbayani A."/>
            <person name="An H.J."/>
            <person name="Andrews-Pfannkoch C."/>
            <person name="Baldwin D."/>
            <person name="Ballew R.M."/>
            <person name="Basu A."/>
            <person name="Baxendale J."/>
            <person name="Bayraktaroglu L."/>
            <person name="Beasley E.M."/>
            <person name="Beeson K.Y."/>
            <person name="Benos P.V."/>
            <person name="Berman B.P."/>
            <person name="Bhandari D."/>
            <person name="Bolshakov S."/>
            <person name="Borkova D."/>
            <person name="Botchan M.R."/>
            <person name="Bouck J."/>
            <person name="Brokstein P."/>
            <person name="Brottier P."/>
            <person name="Burtis K.C."/>
            <person name="Busam D.A."/>
            <person name="Butler H."/>
            <person name="Cadieu E."/>
            <person name="Center A."/>
            <person name="Chandra I."/>
            <person name="Cherry J.M."/>
            <person name="Cawley S."/>
            <person name="Dahlke C."/>
            <person name="Davenport L.B."/>
            <person name="Davies P."/>
            <person name="de Pablos B."/>
            <person name="Delcher A."/>
            <person name="Deng Z."/>
            <person name="Mays A.D."/>
            <person name="Dew I."/>
            <person name="Dietz S.M."/>
            <person name="Dodson K."/>
            <person name="Doup L.E."/>
            <person name="Downes M."/>
            <person name="Dugan-Rocha S."/>
            <person name="Dunkov B.C."/>
            <person name="Dunn P."/>
            <person name="Durbin K.J."/>
            <person name="Evangelista C.C."/>
            <person name="Ferraz C."/>
            <person name="Ferriera S."/>
            <person name="Fleischmann W."/>
            <person name="Fosler C."/>
            <person name="Gabrielian A.E."/>
            <person name="Garg N.S."/>
            <person name="Gelbart W.M."/>
            <person name="Glasser K."/>
            <person name="Glodek A."/>
            <person name="Gong F."/>
            <person name="Gorrell J.H."/>
            <person name="Gu Z."/>
            <person name="Guan P."/>
            <person name="Harris M."/>
            <person name="Harris N.L."/>
            <person name="Harvey D."/>
            <person name="Heiman T.J."/>
            <person name="Hernandez J.R."/>
            <person name="Houck J."/>
            <person name="Hostin D."/>
            <person name="Houston K.A."/>
            <person name="Howland T.J."/>
            <person name="Wei M.H."/>
            <person name="Ibegwam C."/>
            <person name="Jalali M."/>
            <person name="Kalush F."/>
            <person name="Karpen G.H."/>
            <person name="Ke Z."/>
            <person name="Kennison J.A."/>
            <person name="Ketchum K.A."/>
            <person name="Kimmel B.E."/>
            <person name="Kodira C.D."/>
            <person name="Kraft C."/>
            <person name="Kravitz S."/>
            <person name="Kulp D."/>
            <person name="Lai Z."/>
            <person name="Lasko P."/>
            <person name="Lei Y."/>
            <person name="Levitsky A.A."/>
            <person name="Li J."/>
            <person name="Li Z."/>
            <person name="Liang Y."/>
            <person name="Lin X."/>
            <person name="Liu X."/>
            <person name="Mattei B."/>
            <person name="McIntosh T.C."/>
            <person name="McLeod M.P."/>
            <person name="McPherson D."/>
            <person name="Merkulov G."/>
            <person name="Milshina N.V."/>
            <person name="Mobarry C."/>
            <person name="Morris J."/>
            <person name="Moshrefi A."/>
            <person name="Mount S.M."/>
            <person name="Moy M."/>
            <person name="Murphy B."/>
            <person name="Murphy L."/>
            <person name="Muzny D.M."/>
            <person name="Nelson D.L."/>
            <person name="Nelson D.R."/>
            <person name="Nelson K.A."/>
            <person name="Nixon K."/>
            <person name="Nusskern D.R."/>
            <person name="Pacleb J.M."/>
            <person name="Palazzolo M."/>
            <person name="Pittman G.S."/>
            <person name="Pan S."/>
            <person name="Pollard J."/>
            <person name="Puri V."/>
            <person name="Reese M.G."/>
            <person name="Reinert K."/>
            <person name="Remington K."/>
            <person name="Saunders R.D."/>
            <person name="Scheeler F."/>
            <person name="Shen H."/>
            <person name="Shue B.C."/>
            <person name="Siden-Kiamos I."/>
            <person name="Simpson M."/>
            <person name="Skupski M.P."/>
            <person name="Smith T."/>
            <person name="Spier E."/>
            <person name="Spradling A.C."/>
            <person name="Stapleton M."/>
            <person name="Strong R."/>
            <person name="Sun E."/>
            <person name="Svirskas R."/>
            <person name="Tector C."/>
            <person name="Turner R."/>
            <person name="Venter E."/>
            <person name="Wang A.H."/>
            <person name="Wang X."/>
            <person name="Wang Z.Y."/>
            <person name="Wassarman D.A."/>
            <person name="Weinstock G.M."/>
            <person name="Weissenbach J."/>
            <person name="Williams S.M."/>
            <person name="WoodageT"/>
            <person name="Worley K.C."/>
            <person name="Wu D."/>
            <person name="Yang S."/>
            <person name="Yao Q.A."/>
            <person name="Ye J."/>
            <person name="Yeh R.F."/>
            <person name="Zaveri J.S."/>
            <person name="Zhan M."/>
            <person name="Zhang G."/>
            <person name="Zhao Q."/>
            <person name="Zheng L."/>
            <person name="Zheng X.H."/>
            <person name="Zhong F.N."/>
            <person name="Zhong W."/>
            <person name="Zhou X."/>
            <person name="Zhu S."/>
            <person name="Zhu X."/>
            <person name="Smith H.O."/>
            <person name="Gibbs R.A."/>
            <person name="Myers E.W."/>
            <person name="Rubin G.M."/>
            <person name="Venter J.C."/>
        </authorList>
    </citation>
    <scope>NUCLEOTIDE SEQUENCE [LARGE SCALE GENOMIC DNA]</scope>
    <source>
        <strain evidence="5">Berkeley</strain>
    </source>
</reference>
<keyword evidence="2" id="KW-0732">Signal</keyword>
<evidence type="ECO:0000313" key="3">
    <source>
        <dbReference type="EMBL" id="AGB93708.1"/>
    </source>
</evidence>
<dbReference type="Bgee" id="FBgn0004181">
    <property type="expression patterns" value="Expressed in spermatid in male reproductive gland and 52 other cell types or tissues"/>
</dbReference>
<dbReference type="EMBL" id="AE013599">
    <property type="protein sequence ID" value="AGB93708.1"/>
    <property type="molecule type" value="Genomic_DNA"/>
</dbReference>
<reference evidence="3 5" key="7">
    <citation type="journal article" date="2007" name="Science">
        <title>The Release 5.1 annotation of Drosophila melanogaster heterochromatin.</title>
        <authorList>
            <person name="Smith C.D."/>
            <person name="Shu S."/>
            <person name="Mungall C.J."/>
            <person name="Karpen G.H."/>
        </authorList>
    </citation>
    <scope>NUCLEOTIDE SEQUENCE [LARGE SCALE GENOMIC DNA]</scope>
    <source>
        <strain evidence="5">Berkeley</strain>
    </source>
</reference>
<feature type="region of interest" description="Disordered" evidence="1">
    <location>
        <begin position="155"/>
        <end position="253"/>
    </location>
</feature>
<accession>A0A0B4KGF3</accession>
<dbReference type="OrthoDB" id="7872944at2759"/>
<dbReference type="GeneID" id="38009"/>
<reference evidence="3 5" key="5">
    <citation type="journal article" date="2002" name="Genome Biol.">
        <title>Heterochromatic sequences in a Drosophila whole-genome shotgun assembly.</title>
        <authorList>
            <person name="Hoskins R.A."/>
            <person name="Smith C.D."/>
            <person name="Carlson J.W."/>
            <person name="Carvalho A.B."/>
            <person name="Halpern A."/>
            <person name="Kaminker J.S."/>
            <person name="Kennedy C."/>
            <person name="Mungall C.J."/>
            <person name="Sullivan B.A."/>
            <person name="Sutton G.G."/>
            <person name="Yasuhara J.C."/>
            <person name="Wakimoto B.T."/>
            <person name="Myers E.W."/>
            <person name="Celniker S.E."/>
            <person name="Rubin G.M."/>
            <person name="Karpen G.H."/>
        </authorList>
    </citation>
    <scope>NUCLEOTIDE SEQUENCE [LARGE SCALE GENOMIC DNA]</scope>
    <source>
        <strain evidence="5">Berkeley</strain>
    </source>
</reference>
<organism evidence="3 5">
    <name type="scientific">Drosophila melanogaster</name>
    <name type="common">Fruit fly</name>
    <dbReference type="NCBI Taxonomy" id="7227"/>
    <lineage>
        <taxon>Eukaryota</taxon>
        <taxon>Metazoa</taxon>
        <taxon>Ecdysozoa</taxon>
        <taxon>Arthropoda</taxon>
        <taxon>Hexapoda</taxon>
        <taxon>Insecta</taxon>
        <taxon>Pterygota</taxon>
        <taxon>Neoptera</taxon>
        <taxon>Endopterygota</taxon>
        <taxon>Diptera</taxon>
        <taxon>Brachycera</taxon>
        <taxon>Muscomorpha</taxon>
        <taxon>Ephydroidea</taxon>
        <taxon>Drosophilidae</taxon>
        <taxon>Drosophila</taxon>
        <taxon>Sophophora</taxon>
    </lineage>
</organism>
<proteinExistence type="predicted"/>
<reference evidence="3 5" key="11">
    <citation type="journal article" date="2015" name="Genome Res.">
        <title>The Release 6 reference sequence of the Drosophila melanogaster genome.</title>
        <authorList>
            <person name="Hoskins R.A."/>
            <person name="Carlson J.W."/>
            <person name="Wan K.H."/>
            <person name="Park S."/>
            <person name="Mendez I."/>
            <person name="Galle S.E."/>
            <person name="Booth B.W."/>
            <person name="Pfeiffer B.D."/>
            <person name="George R.A."/>
            <person name="Svirskas R."/>
            <person name="Krzywinski M."/>
            <person name="Schein J."/>
            <person name="Accardo M.C."/>
            <person name="Damia E."/>
            <person name="Messina G."/>
            <person name="Mendez-Lago M."/>
            <person name="de Pablos B."/>
            <person name="Demakova O.V."/>
            <person name="Andreyeva E.N."/>
            <person name="Boldyreva L.V."/>
            <person name="Marra M."/>
            <person name="Carvalho A.B."/>
            <person name="Dimitri P."/>
            <person name="Villasante A."/>
            <person name="Zhimulev I.F."/>
            <person name="Rubin G.M."/>
            <person name="Karpen G.H."/>
            <person name="Celniker S.E."/>
        </authorList>
    </citation>
    <scope>NUCLEOTIDE SEQUENCE [LARGE SCALE GENOMIC DNA]</scope>
    <source>
        <strain evidence="5">Berkeley</strain>
    </source>
</reference>